<sequence>MDVLNIISTLISLGTFGIVAYRFGRDNHKISIIIHRDNLEQEIPIKILRKQVTRSEILGILGTLDRESNFSIAYTGQKAFFDNIVAVQSGWRANKIHIYIQPGDKFNYAI</sequence>
<keyword evidence="1" id="KW-1133">Transmembrane helix</keyword>
<dbReference type="Proteomes" id="UP000029921">
    <property type="component" value="Unassembled WGS sequence"/>
</dbReference>
<accession>A0A4U8SZ32</accession>
<name>A0A4U8SZ32_9HELI</name>
<dbReference type="EMBL" id="JRPE02000007">
    <property type="protein sequence ID" value="TLD92320.1"/>
    <property type="molecule type" value="Genomic_DNA"/>
</dbReference>
<comment type="caution">
    <text evidence="2">The sequence shown here is derived from an EMBL/GenBank/DDBJ whole genome shotgun (WGS) entry which is preliminary data.</text>
</comment>
<evidence type="ECO:0000256" key="1">
    <source>
        <dbReference type="SAM" id="Phobius"/>
    </source>
</evidence>
<gene>
    <name evidence="2" type="ORF">LS74_005725</name>
</gene>
<dbReference type="AlphaFoldDB" id="A0A4U8SZ32"/>
<reference evidence="2 3" key="1">
    <citation type="journal article" date="2014" name="Genome Announc.">
        <title>Draft genome sequences of eight enterohepatic helicobacter species isolated from both laboratory and wild rodents.</title>
        <authorList>
            <person name="Sheh A."/>
            <person name="Shen Z."/>
            <person name="Fox J.G."/>
        </authorList>
    </citation>
    <scope>NUCLEOTIDE SEQUENCE [LARGE SCALE GENOMIC DNA]</scope>
    <source>
        <strain evidence="2 3">MIT 96-1001</strain>
    </source>
</reference>
<keyword evidence="3" id="KW-1185">Reference proteome</keyword>
<organism evidence="2 3">
    <name type="scientific">Helicobacter magdeburgensis</name>
    <dbReference type="NCBI Taxonomy" id="471858"/>
    <lineage>
        <taxon>Bacteria</taxon>
        <taxon>Pseudomonadati</taxon>
        <taxon>Campylobacterota</taxon>
        <taxon>Epsilonproteobacteria</taxon>
        <taxon>Campylobacterales</taxon>
        <taxon>Helicobacteraceae</taxon>
        <taxon>Helicobacter</taxon>
    </lineage>
</organism>
<feature type="transmembrane region" description="Helical" evidence="1">
    <location>
        <begin position="6"/>
        <end position="24"/>
    </location>
</feature>
<proteinExistence type="predicted"/>
<keyword evidence="1" id="KW-0472">Membrane</keyword>
<evidence type="ECO:0000313" key="3">
    <source>
        <dbReference type="Proteomes" id="UP000029921"/>
    </source>
</evidence>
<evidence type="ECO:0000313" key="2">
    <source>
        <dbReference type="EMBL" id="TLD92320.1"/>
    </source>
</evidence>
<keyword evidence="1" id="KW-0812">Transmembrane</keyword>
<protein>
    <submittedName>
        <fullName evidence="2">Uncharacterized protein</fullName>
    </submittedName>
</protein>